<dbReference type="SUPFAM" id="SSF52833">
    <property type="entry name" value="Thioredoxin-like"/>
    <property type="match status" value="1"/>
</dbReference>
<proteinExistence type="predicted"/>
<feature type="region of interest" description="Disordered" evidence="1">
    <location>
        <begin position="159"/>
        <end position="184"/>
    </location>
</feature>
<dbReference type="Proteomes" id="UP000313849">
    <property type="component" value="Unassembled WGS sequence"/>
</dbReference>
<evidence type="ECO:0000259" key="2">
    <source>
        <dbReference type="Pfam" id="PF00462"/>
    </source>
</evidence>
<dbReference type="RefSeq" id="WP_139987966.1">
    <property type="nucleotide sequence ID" value="NZ_VENP01000116.1"/>
</dbReference>
<dbReference type="InterPro" id="IPR036249">
    <property type="entry name" value="Thioredoxin-like_sf"/>
</dbReference>
<name>A0A5C5B758_9MICO</name>
<keyword evidence="4" id="KW-1185">Reference proteome</keyword>
<dbReference type="OrthoDB" id="8545217at2"/>
<dbReference type="EMBL" id="VENP01000116">
    <property type="protein sequence ID" value="TNU72784.1"/>
    <property type="molecule type" value="Genomic_DNA"/>
</dbReference>
<dbReference type="Pfam" id="PF00462">
    <property type="entry name" value="Glutaredoxin"/>
    <property type="match status" value="1"/>
</dbReference>
<dbReference type="PROSITE" id="PS51354">
    <property type="entry name" value="GLUTAREDOXIN_2"/>
    <property type="match status" value="1"/>
</dbReference>
<dbReference type="AlphaFoldDB" id="A0A5C5B758"/>
<dbReference type="InterPro" id="IPR002109">
    <property type="entry name" value="Glutaredoxin"/>
</dbReference>
<gene>
    <name evidence="3" type="ORF">FH969_14820</name>
</gene>
<accession>A0A5C5B758</accession>
<sequence>MTAITVFGKPNCVQCKQTVKAFEKAGLQEGEDFTYRDVTEDPRAYAYVTEELGYSAAPVVVLDDQDHWSGYNPLHNRRAITWAHAQRPTPAAAAPALDTATHQQLQPEHPAEARAPTPATSAATTAAPAGVIDLSARLAQMRADSHHLTAAAATLAQLAGPTPAPRPSPAPPLPAAHPGLGMRA</sequence>
<comment type="caution">
    <text evidence="3">The sequence shown here is derived from an EMBL/GenBank/DDBJ whole genome shotgun (WGS) entry which is preliminary data.</text>
</comment>
<evidence type="ECO:0000256" key="1">
    <source>
        <dbReference type="SAM" id="MobiDB-lite"/>
    </source>
</evidence>
<feature type="domain" description="Glutaredoxin" evidence="2">
    <location>
        <begin position="4"/>
        <end position="65"/>
    </location>
</feature>
<reference evidence="3 4" key="1">
    <citation type="submission" date="2019-06" db="EMBL/GenBank/DDBJ databases">
        <title>Draft genome sequence of Miniimonas arenae KCTC 19750T isolated from sea sand.</title>
        <authorList>
            <person name="Park S.-J."/>
        </authorList>
    </citation>
    <scope>NUCLEOTIDE SEQUENCE [LARGE SCALE GENOMIC DNA]</scope>
    <source>
        <strain evidence="3 4">KCTC 19750</strain>
    </source>
</reference>
<evidence type="ECO:0000313" key="4">
    <source>
        <dbReference type="Proteomes" id="UP000313849"/>
    </source>
</evidence>
<organism evidence="3 4">
    <name type="scientific">Miniimonas arenae</name>
    <dbReference type="NCBI Taxonomy" id="676201"/>
    <lineage>
        <taxon>Bacteria</taxon>
        <taxon>Bacillati</taxon>
        <taxon>Actinomycetota</taxon>
        <taxon>Actinomycetes</taxon>
        <taxon>Micrococcales</taxon>
        <taxon>Beutenbergiaceae</taxon>
        <taxon>Miniimonas</taxon>
    </lineage>
</organism>
<feature type="region of interest" description="Disordered" evidence="1">
    <location>
        <begin position="87"/>
        <end position="124"/>
    </location>
</feature>
<dbReference type="CDD" id="cd02976">
    <property type="entry name" value="NrdH"/>
    <property type="match status" value="1"/>
</dbReference>
<protein>
    <submittedName>
        <fullName evidence="3">Glutaredoxin family protein</fullName>
    </submittedName>
</protein>
<evidence type="ECO:0000313" key="3">
    <source>
        <dbReference type="EMBL" id="TNU72784.1"/>
    </source>
</evidence>
<feature type="compositionally biased region" description="Low complexity" evidence="1">
    <location>
        <begin position="113"/>
        <end position="124"/>
    </location>
</feature>
<feature type="compositionally biased region" description="Pro residues" evidence="1">
    <location>
        <begin position="162"/>
        <end position="175"/>
    </location>
</feature>
<feature type="compositionally biased region" description="Low complexity" evidence="1">
    <location>
        <begin position="87"/>
        <end position="101"/>
    </location>
</feature>
<dbReference type="Gene3D" id="3.40.30.10">
    <property type="entry name" value="Glutaredoxin"/>
    <property type="match status" value="1"/>
</dbReference>